<dbReference type="SFLD" id="SFLDG00363">
    <property type="entry name" value="AMPS_(cytGST):_Alpha-__Mu-__Pi"/>
    <property type="match status" value="1"/>
</dbReference>
<dbReference type="Gene3D" id="1.20.1050.10">
    <property type="match status" value="1"/>
</dbReference>
<dbReference type="SUPFAM" id="SSF47616">
    <property type="entry name" value="GST C-terminal domain-like"/>
    <property type="match status" value="1"/>
</dbReference>
<dbReference type="InterPro" id="IPR010987">
    <property type="entry name" value="Glutathione-S-Trfase_C-like"/>
</dbReference>
<evidence type="ECO:0000259" key="2">
    <source>
        <dbReference type="PROSITE" id="PS50405"/>
    </source>
</evidence>
<dbReference type="SFLD" id="SFLDS00019">
    <property type="entry name" value="Glutathione_Transferase_(cytos"/>
    <property type="match status" value="1"/>
</dbReference>
<evidence type="ECO:0000313" key="3">
    <source>
        <dbReference type="EMBL" id="KAK9701565.1"/>
    </source>
</evidence>
<sequence>MPSTDNSRYELYYWPATGRAEVSRLLLQYGKANWSERHPTNWPEEKPSTPFGCLPVLIEHREDGSEFQLAESHAIERYLARKFDLVGSNEREAALIDSFAEGWAALINAMVQTRFGKTDEAKEAGKVSFKACSSEIIQYHEKQLEKNGNGYYVGSKLSLVDLLAYNMLQSLKGVGSKVFDGISGFDKLIETVESDSTIGSYARERLSAYQA</sequence>
<dbReference type="PANTHER" id="PTHR11571:SF150">
    <property type="entry name" value="GLUTATHIONE S-TRANSFERASE"/>
    <property type="match status" value="1"/>
</dbReference>
<reference evidence="3 4" key="1">
    <citation type="submission" date="2023-04" db="EMBL/GenBank/DDBJ databases">
        <title>Genome of Basidiobolus ranarum AG-B5.</title>
        <authorList>
            <person name="Stajich J.E."/>
            <person name="Carter-House D."/>
            <person name="Gryganskyi A."/>
        </authorList>
    </citation>
    <scope>NUCLEOTIDE SEQUENCE [LARGE SCALE GENOMIC DNA]</scope>
    <source>
        <strain evidence="3 4">AG-B5</strain>
    </source>
</reference>
<dbReference type="Gene3D" id="3.40.30.10">
    <property type="entry name" value="Glutaredoxin"/>
    <property type="match status" value="1"/>
</dbReference>
<accession>A0ABR2VTG7</accession>
<dbReference type="CDD" id="cd03039">
    <property type="entry name" value="GST_N_Sigma_like"/>
    <property type="match status" value="1"/>
</dbReference>
<dbReference type="Proteomes" id="UP001479436">
    <property type="component" value="Unassembled WGS sequence"/>
</dbReference>
<comment type="caution">
    <text evidence="3">The sequence shown here is derived from an EMBL/GenBank/DDBJ whole genome shotgun (WGS) entry which is preliminary data.</text>
</comment>
<proteinExistence type="predicted"/>
<dbReference type="InterPro" id="IPR040079">
    <property type="entry name" value="Glutathione_S-Trfase"/>
</dbReference>
<dbReference type="PROSITE" id="PS50405">
    <property type="entry name" value="GST_CTER"/>
    <property type="match status" value="1"/>
</dbReference>
<gene>
    <name evidence="3" type="ORF">K7432_011649</name>
</gene>
<evidence type="ECO:0008006" key="5">
    <source>
        <dbReference type="Google" id="ProtNLM"/>
    </source>
</evidence>
<dbReference type="InterPro" id="IPR050213">
    <property type="entry name" value="GST_superfamily"/>
</dbReference>
<dbReference type="CDD" id="cd03192">
    <property type="entry name" value="GST_C_Sigma_like"/>
    <property type="match status" value="1"/>
</dbReference>
<keyword evidence="4" id="KW-1185">Reference proteome</keyword>
<dbReference type="EMBL" id="JASJQH010007800">
    <property type="protein sequence ID" value="KAK9701565.1"/>
    <property type="molecule type" value="Genomic_DNA"/>
</dbReference>
<feature type="domain" description="GST N-terminal" evidence="1">
    <location>
        <begin position="7"/>
        <end position="87"/>
    </location>
</feature>
<dbReference type="InterPro" id="IPR004045">
    <property type="entry name" value="Glutathione_S-Trfase_N"/>
</dbReference>
<dbReference type="SFLD" id="SFLDG01205">
    <property type="entry name" value="AMPS.1"/>
    <property type="match status" value="1"/>
</dbReference>
<dbReference type="InterPro" id="IPR036282">
    <property type="entry name" value="Glutathione-S-Trfase_C_sf"/>
</dbReference>
<feature type="domain" description="GST C-terminal" evidence="2">
    <location>
        <begin position="89"/>
        <end position="211"/>
    </location>
</feature>
<dbReference type="Pfam" id="PF02798">
    <property type="entry name" value="GST_N"/>
    <property type="match status" value="1"/>
</dbReference>
<dbReference type="InterPro" id="IPR004046">
    <property type="entry name" value="GST_C"/>
</dbReference>
<dbReference type="PANTHER" id="PTHR11571">
    <property type="entry name" value="GLUTATHIONE S-TRANSFERASE"/>
    <property type="match status" value="1"/>
</dbReference>
<name>A0ABR2VTG7_9FUNG</name>
<protein>
    <recommendedName>
        <fullName evidence="5">Glutathione S-transferase</fullName>
    </recommendedName>
</protein>
<dbReference type="SUPFAM" id="SSF52833">
    <property type="entry name" value="Thioredoxin-like"/>
    <property type="match status" value="1"/>
</dbReference>
<dbReference type="InterPro" id="IPR036249">
    <property type="entry name" value="Thioredoxin-like_sf"/>
</dbReference>
<evidence type="ECO:0000259" key="1">
    <source>
        <dbReference type="PROSITE" id="PS50404"/>
    </source>
</evidence>
<dbReference type="Pfam" id="PF14497">
    <property type="entry name" value="GST_C_3"/>
    <property type="match status" value="1"/>
</dbReference>
<organism evidence="3 4">
    <name type="scientific">Basidiobolus ranarum</name>
    <dbReference type="NCBI Taxonomy" id="34480"/>
    <lineage>
        <taxon>Eukaryota</taxon>
        <taxon>Fungi</taxon>
        <taxon>Fungi incertae sedis</taxon>
        <taxon>Zoopagomycota</taxon>
        <taxon>Entomophthoromycotina</taxon>
        <taxon>Basidiobolomycetes</taxon>
        <taxon>Basidiobolales</taxon>
        <taxon>Basidiobolaceae</taxon>
        <taxon>Basidiobolus</taxon>
    </lineage>
</organism>
<evidence type="ECO:0000313" key="4">
    <source>
        <dbReference type="Proteomes" id="UP001479436"/>
    </source>
</evidence>
<dbReference type="PROSITE" id="PS50404">
    <property type="entry name" value="GST_NTER"/>
    <property type="match status" value="1"/>
</dbReference>